<organism evidence="4">
    <name type="scientific">Candidatus Thiothrix putei</name>
    <dbReference type="NCBI Taxonomy" id="3080811"/>
    <lineage>
        <taxon>Bacteria</taxon>
        <taxon>Pseudomonadati</taxon>
        <taxon>Pseudomonadota</taxon>
        <taxon>Gammaproteobacteria</taxon>
        <taxon>Thiotrichales</taxon>
        <taxon>Thiotrichaceae</taxon>
        <taxon>Thiothrix</taxon>
    </lineage>
</organism>
<dbReference type="InterPro" id="IPR000863">
    <property type="entry name" value="Sulfotransferase_dom"/>
</dbReference>
<evidence type="ECO:0000313" key="4">
    <source>
        <dbReference type="EMBL" id="WGZ96020.1"/>
    </source>
</evidence>
<proteinExistence type="predicted"/>
<dbReference type="AlphaFoldDB" id="A0AA95HFA7"/>
<keyword evidence="2" id="KW-0325">Glycoprotein</keyword>
<dbReference type="PANTHER" id="PTHR10605">
    <property type="entry name" value="HEPARAN SULFATE SULFOTRANSFERASE"/>
    <property type="match status" value="1"/>
</dbReference>
<dbReference type="EC" id="2.8.2.-" evidence="4"/>
<dbReference type="PANTHER" id="PTHR10605:SF56">
    <property type="entry name" value="BIFUNCTIONAL HEPARAN SULFATE N-DEACETYLASE_N-SULFOTRANSFERASE"/>
    <property type="match status" value="1"/>
</dbReference>
<dbReference type="EMBL" id="CP124756">
    <property type="protein sequence ID" value="WGZ96020.1"/>
    <property type="molecule type" value="Genomic_DNA"/>
</dbReference>
<dbReference type="KEGG" id="tput:QJT81_08605"/>
<name>A0AA95HFA7_9GAMM</name>
<keyword evidence="1 4" id="KW-0808">Transferase</keyword>
<dbReference type="Pfam" id="PF00685">
    <property type="entry name" value="Sulfotransfer_1"/>
    <property type="match status" value="1"/>
</dbReference>
<evidence type="ECO:0000259" key="3">
    <source>
        <dbReference type="Pfam" id="PF00685"/>
    </source>
</evidence>
<gene>
    <name evidence="4" type="ORF">QJT81_08605</name>
</gene>
<dbReference type="SUPFAM" id="SSF52540">
    <property type="entry name" value="P-loop containing nucleoside triphosphate hydrolases"/>
    <property type="match status" value="1"/>
</dbReference>
<sequence length="273" mass="32096">MKINFIIVGSQKSGTTTLFDILSSHPHLIGSKPKEPDIFLKKNISLGKYFDTKQQESCFFEASTKYTFSTDLSGKAIELMYEHNPSMKFIYIIRNPIDRIASSYKHFYERGYIDYSFNTALNNYLPLIEITKYYSQIKPYVEKFGRDNILILKFEDLINDKENTVKEVSKFLNIDHSKFNKDYINIHSNNSKNKIKFSKKYDLLFQALRTIRKKISPAQYKIILKFGSLFLKPKENKPPAFSISEDQRMQIKSVLEEEIKQIEKLMGEKTTYY</sequence>
<dbReference type="Proteomes" id="UP001301326">
    <property type="component" value="Chromosome"/>
</dbReference>
<evidence type="ECO:0000256" key="2">
    <source>
        <dbReference type="ARBA" id="ARBA00023180"/>
    </source>
</evidence>
<dbReference type="InterPro" id="IPR037359">
    <property type="entry name" value="NST/OST"/>
</dbReference>
<feature type="domain" description="Sulfotransferase" evidence="3">
    <location>
        <begin position="4"/>
        <end position="196"/>
    </location>
</feature>
<dbReference type="Gene3D" id="3.40.50.300">
    <property type="entry name" value="P-loop containing nucleotide triphosphate hydrolases"/>
    <property type="match status" value="1"/>
</dbReference>
<protein>
    <submittedName>
        <fullName evidence="4">Sulfotransferase</fullName>
        <ecNumber evidence="4">2.8.2.-</ecNumber>
    </submittedName>
</protein>
<dbReference type="GO" id="GO:0008146">
    <property type="term" value="F:sulfotransferase activity"/>
    <property type="evidence" value="ECO:0007669"/>
    <property type="project" value="InterPro"/>
</dbReference>
<reference evidence="4" key="2">
    <citation type="submission" date="2023-04" db="EMBL/GenBank/DDBJ databases">
        <authorList>
            <person name="Beletskiy A.V."/>
            <person name="Mardanov A.V."/>
            <person name="Ravin N.V."/>
        </authorList>
    </citation>
    <scope>NUCLEOTIDE SEQUENCE</scope>
    <source>
        <strain evidence="4">GKL-02</strain>
    </source>
</reference>
<dbReference type="InterPro" id="IPR027417">
    <property type="entry name" value="P-loop_NTPase"/>
</dbReference>
<evidence type="ECO:0000256" key="1">
    <source>
        <dbReference type="ARBA" id="ARBA00022679"/>
    </source>
</evidence>
<reference evidence="4" key="1">
    <citation type="journal article" date="2023" name="Int. J. Mol. Sci.">
        <title>Metagenomics Revealed a New Genus 'Candidatus Thiocaldithrix dubininis' gen. nov., sp. nov. and a New Species 'Candidatus Thiothrix putei' sp. nov. in the Family Thiotrichaceae, Some Members of Which Have Traits of Both Na+- and H+-Motive Energetics.</title>
        <authorList>
            <person name="Ravin N.V."/>
            <person name="Muntyan M.S."/>
            <person name="Smolyakov D.D."/>
            <person name="Rudenko T.S."/>
            <person name="Beletsky A.V."/>
            <person name="Mardanov A.V."/>
            <person name="Grabovich M.Y."/>
        </authorList>
    </citation>
    <scope>NUCLEOTIDE SEQUENCE</scope>
    <source>
        <strain evidence="4">GKL-02</strain>
    </source>
</reference>
<accession>A0AA95HFA7</accession>